<gene>
    <name evidence="1" type="ORF">PSYICH_LOCUS2207</name>
</gene>
<evidence type="ECO:0000313" key="1">
    <source>
        <dbReference type="EMBL" id="CAH1100008.1"/>
    </source>
</evidence>
<protein>
    <submittedName>
        <fullName evidence="1">Uncharacterized protein</fullName>
    </submittedName>
</protein>
<sequence>MVSAKKNLRSSPRIKPLDQTLTSTWDREQLSIKQASTSSIAIAKSLGHDVFPSTVYQARVVNRRKMARKIKETLFENSPPLVLHWDSELLPSVAHGNVNTLEDRVAVLVTDKDFKHLLGVHVAEKGTGQQMVEVVIREVHRFGLSDNIIGKELCIKQGG</sequence>
<reference evidence="1" key="1">
    <citation type="submission" date="2022-01" db="EMBL/GenBank/DDBJ databases">
        <authorList>
            <person name="King R."/>
        </authorList>
    </citation>
    <scope>NUCLEOTIDE SEQUENCE</scope>
</reference>
<dbReference type="OrthoDB" id="8057780at2759"/>
<dbReference type="EMBL" id="OV651822">
    <property type="protein sequence ID" value="CAH1100008.1"/>
    <property type="molecule type" value="Genomic_DNA"/>
</dbReference>
<proteinExistence type="predicted"/>
<organism evidence="1 2">
    <name type="scientific">Psylliodes chrysocephalus</name>
    <dbReference type="NCBI Taxonomy" id="3402493"/>
    <lineage>
        <taxon>Eukaryota</taxon>
        <taxon>Metazoa</taxon>
        <taxon>Ecdysozoa</taxon>
        <taxon>Arthropoda</taxon>
        <taxon>Hexapoda</taxon>
        <taxon>Insecta</taxon>
        <taxon>Pterygota</taxon>
        <taxon>Neoptera</taxon>
        <taxon>Endopterygota</taxon>
        <taxon>Coleoptera</taxon>
        <taxon>Polyphaga</taxon>
        <taxon>Cucujiformia</taxon>
        <taxon>Chrysomeloidea</taxon>
        <taxon>Chrysomelidae</taxon>
        <taxon>Galerucinae</taxon>
        <taxon>Alticini</taxon>
        <taxon>Psylliodes</taxon>
    </lineage>
</organism>
<dbReference type="AlphaFoldDB" id="A0A9P0G4U2"/>
<evidence type="ECO:0000313" key="2">
    <source>
        <dbReference type="Proteomes" id="UP001153636"/>
    </source>
</evidence>
<dbReference type="Proteomes" id="UP001153636">
    <property type="component" value="Chromosome 10"/>
</dbReference>
<keyword evidence="2" id="KW-1185">Reference proteome</keyword>
<accession>A0A9P0G4U2</accession>
<name>A0A9P0G4U2_9CUCU</name>